<dbReference type="GO" id="GO:0043022">
    <property type="term" value="F:ribosome binding"/>
    <property type="evidence" value="ECO:0007669"/>
    <property type="project" value="TreeGrafter"/>
</dbReference>
<dbReference type="Pfam" id="PF00472">
    <property type="entry name" value="RF-1"/>
    <property type="match status" value="1"/>
</dbReference>
<feature type="compositionally biased region" description="Basic residues" evidence="2">
    <location>
        <begin position="105"/>
        <end position="140"/>
    </location>
</feature>
<comment type="similarity">
    <text evidence="1">Belongs to the prokaryotic/mitochondrial release factor family.</text>
</comment>
<dbReference type="GO" id="GO:0004045">
    <property type="term" value="F:peptidyl-tRNA hydrolase activity"/>
    <property type="evidence" value="ECO:0007669"/>
    <property type="project" value="TreeGrafter"/>
</dbReference>
<proteinExistence type="inferred from homology"/>
<dbReference type="SUPFAM" id="SSF75620">
    <property type="entry name" value="Release factor"/>
    <property type="match status" value="1"/>
</dbReference>
<evidence type="ECO:0000313" key="4">
    <source>
        <dbReference type="EMBL" id="PNU18815.1"/>
    </source>
</evidence>
<reference evidence="4 5" key="1">
    <citation type="journal article" date="2018" name="Genome Announc.">
        <title>Genome Sequence of Geothermobacter sp. HR-1 Iron Reducer from the Loihi Seamount.</title>
        <authorList>
            <person name="Smith H."/>
            <person name="Abuyen K."/>
            <person name="Tremblay J."/>
            <person name="Savalia P."/>
            <person name="Perez-Rodriguez I."/>
            <person name="Emerson D."/>
            <person name="Tully B."/>
            <person name="Amend J."/>
        </authorList>
    </citation>
    <scope>NUCLEOTIDE SEQUENCE [LARGE SCALE GENOMIC DNA]</scope>
    <source>
        <strain evidence="4 5">HR-1</strain>
    </source>
</reference>
<dbReference type="GO" id="GO:0072344">
    <property type="term" value="P:rescue of stalled ribosome"/>
    <property type="evidence" value="ECO:0007669"/>
    <property type="project" value="TreeGrafter"/>
</dbReference>
<dbReference type="OrthoDB" id="9815709at2"/>
<dbReference type="GO" id="GO:0003747">
    <property type="term" value="F:translation release factor activity"/>
    <property type="evidence" value="ECO:0007669"/>
    <property type="project" value="InterPro"/>
</dbReference>
<dbReference type="Proteomes" id="UP000236340">
    <property type="component" value="Unassembled WGS sequence"/>
</dbReference>
<sequence>MEFLDIKPGLRLPLHEITFSATTAGGPGGQHVNRSLTAIQLRFDICNSSLPAEVKSRLLTLAGGQVSSSGVLLIRARSHRSQEQNRREALERLRQLLIRAASVPKARRPTRPSKSARKKRVDQKIRRGRTKALRGRVREG</sequence>
<dbReference type="InterPro" id="IPR000352">
    <property type="entry name" value="Pep_chain_release_fac_I"/>
</dbReference>
<dbReference type="NCBIfam" id="NF006718">
    <property type="entry name" value="PRK09256.1"/>
    <property type="match status" value="1"/>
</dbReference>
<evidence type="ECO:0000256" key="2">
    <source>
        <dbReference type="SAM" id="MobiDB-lite"/>
    </source>
</evidence>
<feature type="domain" description="Prokaryotic-type class I peptide chain release factors" evidence="3">
    <location>
        <begin position="11"/>
        <end position="133"/>
    </location>
</feature>
<dbReference type="PANTHER" id="PTHR47814">
    <property type="entry name" value="PEPTIDYL-TRNA HYDROLASE ARFB"/>
    <property type="match status" value="1"/>
</dbReference>
<dbReference type="InterPro" id="IPR045853">
    <property type="entry name" value="Pep_chain_release_fac_I_sf"/>
</dbReference>
<dbReference type="AlphaFoldDB" id="A0A2K2H666"/>
<dbReference type="RefSeq" id="WP_103116666.1">
    <property type="nucleotide sequence ID" value="NZ_PPFX01000049.1"/>
</dbReference>
<dbReference type="Gene3D" id="3.30.160.20">
    <property type="match status" value="1"/>
</dbReference>
<dbReference type="EMBL" id="PPFX01000049">
    <property type="protein sequence ID" value="PNU18815.1"/>
    <property type="molecule type" value="Genomic_DNA"/>
</dbReference>
<organism evidence="4 5">
    <name type="scientific">Geothermobacter hydrogeniphilus</name>
    <dbReference type="NCBI Taxonomy" id="1969733"/>
    <lineage>
        <taxon>Bacteria</taxon>
        <taxon>Pseudomonadati</taxon>
        <taxon>Thermodesulfobacteriota</taxon>
        <taxon>Desulfuromonadia</taxon>
        <taxon>Desulfuromonadales</taxon>
        <taxon>Geothermobacteraceae</taxon>
        <taxon>Geothermobacter</taxon>
    </lineage>
</organism>
<dbReference type="PANTHER" id="PTHR47814:SF1">
    <property type="entry name" value="PEPTIDYL-TRNA HYDROLASE ARFB"/>
    <property type="match status" value="1"/>
</dbReference>
<gene>
    <name evidence="4" type="ORF">C2E25_15685</name>
</gene>
<accession>A0A2K2H666</accession>
<protein>
    <submittedName>
        <fullName evidence="4">Aminoacyl-tRNA hydrolase</fullName>
    </submittedName>
</protein>
<evidence type="ECO:0000256" key="1">
    <source>
        <dbReference type="ARBA" id="ARBA00010835"/>
    </source>
</evidence>
<comment type="caution">
    <text evidence="4">The sequence shown here is derived from an EMBL/GenBank/DDBJ whole genome shotgun (WGS) entry which is preliminary data.</text>
</comment>
<keyword evidence="4" id="KW-0378">Hydrolase</keyword>
<evidence type="ECO:0000313" key="5">
    <source>
        <dbReference type="Proteomes" id="UP000236340"/>
    </source>
</evidence>
<evidence type="ECO:0000259" key="3">
    <source>
        <dbReference type="Pfam" id="PF00472"/>
    </source>
</evidence>
<feature type="region of interest" description="Disordered" evidence="2">
    <location>
        <begin position="101"/>
        <end position="140"/>
    </location>
</feature>
<name>A0A2K2H666_9BACT</name>